<name>A0A432JK04_9GAMM</name>
<evidence type="ECO:0000313" key="1">
    <source>
        <dbReference type="EMBL" id="RUA22881.1"/>
    </source>
</evidence>
<sequence length="49" mass="5187">MLRCIAGLAEVDGGEVHLDGQCVAAPGRHLSPDDRHLGMVSRTMPCGRT</sequence>
<accession>A0A432JK04</accession>
<gene>
    <name evidence="1" type="ORF">DSL92_03130</name>
</gene>
<protein>
    <submittedName>
        <fullName evidence="1">Uncharacterized protein</fullName>
    </submittedName>
</protein>
<organism evidence="1">
    <name type="scientific">Billgrantia gudaonensis</name>
    <dbReference type="NCBI Taxonomy" id="376427"/>
    <lineage>
        <taxon>Bacteria</taxon>
        <taxon>Pseudomonadati</taxon>
        <taxon>Pseudomonadota</taxon>
        <taxon>Gammaproteobacteria</taxon>
        <taxon>Oceanospirillales</taxon>
        <taxon>Halomonadaceae</taxon>
        <taxon>Billgrantia</taxon>
    </lineage>
</organism>
<dbReference type="AlphaFoldDB" id="A0A432JK04"/>
<comment type="caution">
    <text evidence="1">The sequence shown here is derived from an EMBL/GenBank/DDBJ whole genome shotgun (WGS) entry which is preliminary data.</text>
</comment>
<proteinExistence type="predicted"/>
<dbReference type="EMBL" id="RXHI01000008">
    <property type="protein sequence ID" value="RUA22881.1"/>
    <property type="molecule type" value="Genomic_DNA"/>
</dbReference>
<reference evidence="1" key="1">
    <citation type="submission" date="2018-12" db="EMBL/GenBank/DDBJ databases">
        <authorList>
            <person name="Jadhav K."/>
            <person name="Kushwaha B."/>
            <person name="Jadhav I."/>
        </authorList>
    </citation>
    <scope>NUCLEOTIDE SEQUENCE [LARGE SCALE GENOMIC DNA]</scope>
    <source>
        <strain evidence="1">SBS 10</strain>
    </source>
</reference>